<sequence length="116" mass="12886">MKRNKVPPDDATAHEPEDTPGTPDGTTSEDDPEEPDPEQASTQNDSPDNLPHPPDPQAPQDQHQSPKTEKSPSHKTPKCLNICTNISPTSKPPSCKSTKQRRTNRIPQHTRQARRK</sequence>
<dbReference type="Proteomes" id="UP000823941">
    <property type="component" value="Chromosome 12"/>
</dbReference>
<organism evidence="2 3">
    <name type="scientific">Plutella xylostella</name>
    <name type="common">Diamondback moth</name>
    <name type="synonym">Plutella maculipennis</name>
    <dbReference type="NCBI Taxonomy" id="51655"/>
    <lineage>
        <taxon>Eukaryota</taxon>
        <taxon>Metazoa</taxon>
        <taxon>Ecdysozoa</taxon>
        <taxon>Arthropoda</taxon>
        <taxon>Hexapoda</taxon>
        <taxon>Insecta</taxon>
        <taxon>Pterygota</taxon>
        <taxon>Neoptera</taxon>
        <taxon>Endopterygota</taxon>
        <taxon>Lepidoptera</taxon>
        <taxon>Glossata</taxon>
        <taxon>Ditrysia</taxon>
        <taxon>Yponomeutoidea</taxon>
        <taxon>Plutellidae</taxon>
        <taxon>Plutella</taxon>
    </lineage>
</organism>
<gene>
    <name evidence="2" type="ORF">JYU34_009068</name>
</gene>
<accession>A0ABQ7QMK4</accession>
<feature type="compositionally biased region" description="Basic and acidic residues" evidence="1">
    <location>
        <begin position="1"/>
        <end position="17"/>
    </location>
</feature>
<feature type="region of interest" description="Disordered" evidence="1">
    <location>
        <begin position="1"/>
        <end position="116"/>
    </location>
</feature>
<evidence type="ECO:0000256" key="1">
    <source>
        <dbReference type="SAM" id="MobiDB-lite"/>
    </source>
</evidence>
<evidence type="ECO:0000313" key="2">
    <source>
        <dbReference type="EMBL" id="KAG7306432.1"/>
    </source>
</evidence>
<feature type="compositionally biased region" description="Acidic residues" evidence="1">
    <location>
        <begin position="27"/>
        <end position="37"/>
    </location>
</feature>
<protein>
    <submittedName>
        <fullName evidence="2">Uncharacterized protein</fullName>
    </submittedName>
</protein>
<evidence type="ECO:0000313" key="3">
    <source>
        <dbReference type="Proteomes" id="UP000823941"/>
    </source>
</evidence>
<comment type="caution">
    <text evidence="2">The sequence shown here is derived from an EMBL/GenBank/DDBJ whole genome shotgun (WGS) entry which is preliminary data.</text>
</comment>
<feature type="compositionally biased region" description="Low complexity" evidence="1">
    <location>
        <begin position="87"/>
        <end position="97"/>
    </location>
</feature>
<reference evidence="2 3" key="1">
    <citation type="submission" date="2021-06" db="EMBL/GenBank/DDBJ databases">
        <title>A haploid diamondback moth (Plutella xylostella L.) genome assembly resolves 31 chromosomes and identifies a diamide resistance mutation.</title>
        <authorList>
            <person name="Ward C.M."/>
            <person name="Perry K.D."/>
            <person name="Baker G."/>
            <person name="Powis K."/>
            <person name="Heckel D.G."/>
            <person name="Baxter S.W."/>
        </authorList>
    </citation>
    <scope>NUCLEOTIDE SEQUENCE [LARGE SCALE GENOMIC DNA]</scope>
    <source>
        <strain evidence="2 3">LV</strain>
        <tissue evidence="2">Single pupa</tissue>
    </source>
</reference>
<proteinExistence type="predicted"/>
<dbReference type="EMBL" id="JAHIBW010000012">
    <property type="protein sequence ID" value="KAG7306432.1"/>
    <property type="molecule type" value="Genomic_DNA"/>
</dbReference>
<keyword evidence="3" id="KW-1185">Reference proteome</keyword>
<name>A0ABQ7QMK4_PLUXY</name>